<dbReference type="Proteomes" id="UP000233837">
    <property type="component" value="Unassembled WGS sequence"/>
</dbReference>
<dbReference type="EMBL" id="KZ502612">
    <property type="protein sequence ID" value="PKU75371.1"/>
    <property type="molecule type" value="Genomic_DNA"/>
</dbReference>
<reference evidence="2 3" key="2">
    <citation type="journal article" date="2017" name="Nature">
        <title>The Apostasia genome and the evolution of orchids.</title>
        <authorList>
            <person name="Zhang G.Q."/>
            <person name="Liu K.W."/>
            <person name="Li Z."/>
            <person name="Lohaus R."/>
            <person name="Hsiao Y.Y."/>
            <person name="Niu S.C."/>
            <person name="Wang J.Y."/>
            <person name="Lin Y.C."/>
            <person name="Xu Q."/>
            <person name="Chen L.J."/>
            <person name="Yoshida K."/>
            <person name="Fujiwara S."/>
            <person name="Wang Z.W."/>
            <person name="Zhang Y.Q."/>
            <person name="Mitsuda N."/>
            <person name="Wang M."/>
            <person name="Liu G.H."/>
            <person name="Pecoraro L."/>
            <person name="Huang H.X."/>
            <person name="Xiao X.J."/>
            <person name="Lin M."/>
            <person name="Wu X.Y."/>
            <person name="Wu W.L."/>
            <person name="Chen Y.Y."/>
            <person name="Chang S.B."/>
            <person name="Sakamoto S."/>
            <person name="Ohme-Takagi M."/>
            <person name="Yagi M."/>
            <person name="Zeng S.J."/>
            <person name="Shen C.Y."/>
            <person name="Yeh C.M."/>
            <person name="Luo Y.B."/>
            <person name="Tsai W.C."/>
            <person name="Van de Peer Y."/>
            <person name="Liu Z.J."/>
        </authorList>
    </citation>
    <scope>NUCLEOTIDE SEQUENCE [LARGE SCALE GENOMIC DNA]</scope>
    <source>
        <tissue evidence="2">The whole plant</tissue>
    </source>
</reference>
<protein>
    <submittedName>
        <fullName evidence="2">Phosphoenolpyruvate/phosphate translocator 2, chloroplastic</fullName>
    </submittedName>
</protein>
<accession>A0A2I0WI94</accession>
<gene>
    <name evidence="2" type="primary">PPT2</name>
    <name evidence="2" type="ORF">MA16_Dca027691</name>
</gene>
<organism evidence="2 3">
    <name type="scientific">Dendrobium catenatum</name>
    <dbReference type="NCBI Taxonomy" id="906689"/>
    <lineage>
        <taxon>Eukaryota</taxon>
        <taxon>Viridiplantae</taxon>
        <taxon>Streptophyta</taxon>
        <taxon>Embryophyta</taxon>
        <taxon>Tracheophyta</taxon>
        <taxon>Spermatophyta</taxon>
        <taxon>Magnoliopsida</taxon>
        <taxon>Liliopsida</taxon>
        <taxon>Asparagales</taxon>
        <taxon>Orchidaceae</taxon>
        <taxon>Epidendroideae</taxon>
        <taxon>Malaxideae</taxon>
        <taxon>Dendrobiinae</taxon>
        <taxon>Dendrobium</taxon>
    </lineage>
</organism>
<reference evidence="2 3" key="1">
    <citation type="journal article" date="2016" name="Sci. Rep.">
        <title>The Dendrobium catenatum Lindl. genome sequence provides insights into polysaccharide synthase, floral development and adaptive evolution.</title>
        <authorList>
            <person name="Zhang G.Q."/>
            <person name="Xu Q."/>
            <person name="Bian C."/>
            <person name="Tsai W.C."/>
            <person name="Yeh C.M."/>
            <person name="Liu K.W."/>
            <person name="Yoshida K."/>
            <person name="Zhang L.S."/>
            <person name="Chang S.B."/>
            <person name="Chen F."/>
            <person name="Shi Y."/>
            <person name="Su Y.Y."/>
            <person name="Zhang Y.Q."/>
            <person name="Chen L.J."/>
            <person name="Yin Y."/>
            <person name="Lin M."/>
            <person name="Huang H."/>
            <person name="Deng H."/>
            <person name="Wang Z.W."/>
            <person name="Zhu S.L."/>
            <person name="Zhao X."/>
            <person name="Deng C."/>
            <person name="Niu S.C."/>
            <person name="Huang J."/>
            <person name="Wang M."/>
            <person name="Liu G.H."/>
            <person name="Yang H.J."/>
            <person name="Xiao X.J."/>
            <person name="Hsiao Y.Y."/>
            <person name="Wu W.L."/>
            <person name="Chen Y.Y."/>
            <person name="Mitsuda N."/>
            <person name="Ohme-Takagi M."/>
            <person name="Luo Y.B."/>
            <person name="Van de Peer Y."/>
            <person name="Liu Z.J."/>
        </authorList>
    </citation>
    <scope>NUCLEOTIDE SEQUENCE [LARGE SCALE GENOMIC DNA]</scope>
    <source>
        <tissue evidence="2">The whole plant</tissue>
    </source>
</reference>
<keyword evidence="1" id="KW-0812">Transmembrane</keyword>
<keyword evidence="1" id="KW-0472">Membrane</keyword>
<keyword evidence="3" id="KW-1185">Reference proteome</keyword>
<evidence type="ECO:0000313" key="3">
    <source>
        <dbReference type="Proteomes" id="UP000233837"/>
    </source>
</evidence>
<dbReference type="AlphaFoldDB" id="A0A2I0WI94"/>
<feature type="transmembrane region" description="Helical" evidence="1">
    <location>
        <begin position="92"/>
        <end position="115"/>
    </location>
</feature>
<keyword evidence="2" id="KW-0670">Pyruvate</keyword>
<keyword evidence="1" id="KW-1133">Transmembrane helix</keyword>
<proteinExistence type="predicted"/>
<evidence type="ECO:0000313" key="2">
    <source>
        <dbReference type="EMBL" id="PKU75371.1"/>
    </source>
</evidence>
<sequence length="121" mass="13075">MPTAAQYSLTLQPFTGSPPRTLLSRSPANAKLAFSPFHGEASPLVSATAARLHGGIGWSRNLLGRESRSASVFAVGASPVPDAAPKERPLGLIQTVELVVMIALWYIINIFFNIYNKQVRK</sequence>
<name>A0A2I0WI94_9ASPA</name>
<evidence type="ECO:0000256" key="1">
    <source>
        <dbReference type="SAM" id="Phobius"/>
    </source>
</evidence>